<dbReference type="Proteomes" id="UP001220395">
    <property type="component" value="Chromosome"/>
</dbReference>
<gene>
    <name evidence="2" type="ORF">PQ455_01455</name>
</gene>
<organism evidence="2 3">
    <name type="scientific">Sphingomonas naphthae</name>
    <dbReference type="NCBI Taxonomy" id="1813468"/>
    <lineage>
        <taxon>Bacteria</taxon>
        <taxon>Pseudomonadati</taxon>
        <taxon>Pseudomonadota</taxon>
        <taxon>Alphaproteobacteria</taxon>
        <taxon>Sphingomonadales</taxon>
        <taxon>Sphingomonadaceae</taxon>
        <taxon>Sphingomonas</taxon>
    </lineage>
</organism>
<accession>A0ABY7TL27</accession>
<keyword evidence="3" id="KW-1185">Reference proteome</keyword>
<feature type="coiled-coil region" evidence="1">
    <location>
        <begin position="36"/>
        <end position="63"/>
    </location>
</feature>
<dbReference type="RefSeq" id="WP_273688565.1">
    <property type="nucleotide sequence ID" value="NZ_CP117411.1"/>
</dbReference>
<evidence type="ECO:0000313" key="3">
    <source>
        <dbReference type="Proteomes" id="UP001220395"/>
    </source>
</evidence>
<protein>
    <recommendedName>
        <fullName evidence="4">Bacteriophage tail tape measure N-terminal domain-containing protein</fullName>
    </recommendedName>
</protein>
<evidence type="ECO:0000313" key="2">
    <source>
        <dbReference type="EMBL" id="WCT73927.1"/>
    </source>
</evidence>
<name>A0ABY7TL27_9SPHN</name>
<evidence type="ECO:0000256" key="1">
    <source>
        <dbReference type="SAM" id="Coils"/>
    </source>
</evidence>
<dbReference type="EMBL" id="CP117411">
    <property type="protein sequence ID" value="WCT73927.1"/>
    <property type="molecule type" value="Genomic_DNA"/>
</dbReference>
<evidence type="ECO:0008006" key="4">
    <source>
        <dbReference type="Google" id="ProtNLM"/>
    </source>
</evidence>
<proteinExistence type="predicted"/>
<keyword evidence="1" id="KW-0175">Coiled coil</keyword>
<reference evidence="2 3" key="1">
    <citation type="submission" date="2023-02" db="EMBL/GenBank/DDBJ databases">
        <title>Genome sequence of Sphingomonas naphthae.</title>
        <authorList>
            <person name="Kim S."/>
            <person name="Heo J."/>
            <person name="Kwon S.-W."/>
        </authorList>
    </citation>
    <scope>NUCLEOTIDE SEQUENCE [LARGE SCALE GENOMIC DNA]</scope>
    <source>
        <strain evidence="2 3">KACC 18716</strain>
    </source>
</reference>
<sequence length="847" mass="88012">MAARTAGSVALRLGMEADSSVKNTFEAINAEGKAAARKLVAQYEQANRDIDRALNQRDAAGAKLGAMTGGYRIGQDQNAAAMAYTRYLADAERQAQALLNTLNPLRVAQANYDQEIATANNLLRLNKITEAEHAEAVRRSTQALTQARAEQVKGAANDNARRAAIQNVGFQFQDFAVQVTGGTSVLRALSQQAPQALSAIAAMGSGAEASTGKFAKFATFMGGPYGVAITAAITLATGLASIMLSGGDAAEGEASSFATLQKATASLDEATGRLAKTKQQQISLSEAATRAQLKEALAVRAVLAATLEQNSNQPAYGGYGGGGDAGASGSAAVGDAILARQIRINEAAITMAETALRDVGFTDALSEVTRATDKAAAATERYDQRVRMLRASYSSGAIPTQEKLNQLLTEAAKQRDAEVKSVRESGSATASLVGRETDLATATTATARARAELGIVKAREAAAVRAGGDALAQYRSDLTAAKETLNSAIASDRAASASRRDLAKDTRDAARAHEQLLDAVKRLAEQGDPLSAAERAMSDGRANIAAVLAERRADIARALTGDAAEAAYAAAENDAAAAGRALSDNYFRSFEAAGQASRGRLSSTLLGAGGLDGIAVDGLQKSIEARLSAVTMAAKTASPEMEKLRDAGVQFVDRFLDPSSWRQGGNLIKGVLRELRDEAIKLALINPLKNWISGGKSGLGTISSLATSLAGLFGGGRGLTGVSSAITGAGSVSFNQAAQIAQLSAPAFASGTEYAPGGLAWLNENGKELVNLPRGSRVTSAAETRRLMQGGGSPTYQTFDMRGAIVTEELYARIQAMADQAAIRGAYGGAQIAETRRARLARRTIRR</sequence>